<evidence type="ECO:0000256" key="2">
    <source>
        <dbReference type="ARBA" id="ARBA00023186"/>
    </source>
</evidence>
<evidence type="ECO:0000313" key="5">
    <source>
        <dbReference type="Proteomes" id="UP000694925"/>
    </source>
</evidence>
<dbReference type="InterPro" id="IPR016562">
    <property type="entry name" value="Proteasome_assmbl_chp_2_euk"/>
</dbReference>
<evidence type="ECO:0000256" key="3">
    <source>
        <dbReference type="ARBA" id="ARBA00025745"/>
    </source>
</evidence>
<organism evidence="5 8">
    <name type="scientific">Ceratina calcarata</name>
    <dbReference type="NCBI Taxonomy" id="156304"/>
    <lineage>
        <taxon>Eukaryota</taxon>
        <taxon>Metazoa</taxon>
        <taxon>Ecdysozoa</taxon>
        <taxon>Arthropoda</taxon>
        <taxon>Hexapoda</taxon>
        <taxon>Insecta</taxon>
        <taxon>Pterygota</taxon>
        <taxon>Neoptera</taxon>
        <taxon>Endopterygota</taxon>
        <taxon>Hymenoptera</taxon>
        <taxon>Apocrita</taxon>
        <taxon>Aculeata</taxon>
        <taxon>Apoidea</taxon>
        <taxon>Anthophila</taxon>
        <taxon>Apidae</taxon>
        <taxon>Ceratina</taxon>
        <taxon>Zadontomerus</taxon>
    </lineage>
</organism>
<dbReference type="PANTHER" id="PTHR12970:SF1">
    <property type="entry name" value="PROTEASOME ASSEMBLY CHAPERONE 2"/>
    <property type="match status" value="1"/>
</dbReference>
<dbReference type="GO" id="GO:0043248">
    <property type="term" value="P:proteasome assembly"/>
    <property type="evidence" value="ECO:0007669"/>
    <property type="project" value="TreeGrafter"/>
</dbReference>
<dbReference type="Gene3D" id="3.40.50.10900">
    <property type="entry name" value="PAC-like subunit"/>
    <property type="match status" value="1"/>
</dbReference>
<dbReference type="PANTHER" id="PTHR12970">
    <property type="entry name" value="PROTEASOME ASSEMBLY CHAPERONE 2"/>
    <property type="match status" value="1"/>
</dbReference>
<dbReference type="AlphaFoldDB" id="A0AAJ7SBD2"/>
<evidence type="ECO:0000256" key="4">
    <source>
        <dbReference type="PIRNR" id="PIRNR010044"/>
    </source>
</evidence>
<comment type="function">
    <text evidence="4">Chaperone protein which promotes assembly of the 20S proteasome as part of a heterodimer with PSMG1.</text>
</comment>
<gene>
    <name evidence="6 7 8" type="primary">LOC108631014</name>
</gene>
<dbReference type="GO" id="GO:0005829">
    <property type="term" value="C:cytosol"/>
    <property type="evidence" value="ECO:0007669"/>
    <property type="project" value="TreeGrafter"/>
</dbReference>
<proteinExistence type="inferred from homology"/>
<accession>A0AAJ7SBD2</accession>
<evidence type="ECO:0000313" key="6">
    <source>
        <dbReference type="RefSeq" id="XP_017890165.1"/>
    </source>
</evidence>
<name>A0AAJ7SBD2_9HYME</name>
<keyword evidence="6 7" id="KW-0647">Proteasome</keyword>
<keyword evidence="2 4" id="KW-0143">Chaperone</keyword>
<dbReference type="InterPro" id="IPR019151">
    <property type="entry name" value="Proteasome_assmbl_chaperone_2"/>
</dbReference>
<dbReference type="GO" id="GO:0005634">
    <property type="term" value="C:nucleus"/>
    <property type="evidence" value="ECO:0007669"/>
    <property type="project" value="TreeGrafter"/>
</dbReference>
<dbReference type="InterPro" id="IPR038389">
    <property type="entry name" value="PSMG2_sf"/>
</dbReference>
<dbReference type="KEGG" id="ccal:108631014"/>
<dbReference type="RefSeq" id="XP_017890165.1">
    <property type="nucleotide sequence ID" value="XM_018034676.2"/>
</dbReference>
<evidence type="ECO:0000256" key="1">
    <source>
        <dbReference type="ARBA" id="ARBA00019186"/>
    </source>
</evidence>
<dbReference type="Proteomes" id="UP000694925">
    <property type="component" value="Unplaced"/>
</dbReference>
<dbReference type="GeneID" id="108631014"/>
<reference evidence="6 7" key="1">
    <citation type="submission" date="2025-04" db="UniProtKB">
        <authorList>
            <consortium name="RefSeq"/>
        </authorList>
    </citation>
    <scope>IDENTIFICATION</scope>
    <source>
        <tissue evidence="6 7">Whole body</tissue>
    </source>
</reference>
<comment type="similarity">
    <text evidence="3 4">Belongs to the PSMG2 family.</text>
</comment>
<dbReference type="GO" id="GO:0000502">
    <property type="term" value="C:proteasome complex"/>
    <property type="evidence" value="ECO:0007669"/>
    <property type="project" value="UniProtKB-KW"/>
</dbReference>
<dbReference type="Pfam" id="PF09754">
    <property type="entry name" value="PAC2"/>
    <property type="match status" value="1"/>
</dbReference>
<protein>
    <recommendedName>
        <fullName evidence="1 4">Proteasome assembly chaperone 2</fullName>
    </recommendedName>
</protein>
<comment type="subunit">
    <text evidence="4">Forms a heterodimer with PSMG1.</text>
</comment>
<evidence type="ECO:0000313" key="7">
    <source>
        <dbReference type="RefSeq" id="XP_026674326.1"/>
    </source>
</evidence>
<dbReference type="RefSeq" id="XP_026674326.1">
    <property type="nucleotide sequence ID" value="XM_026818525.1"/>
</dbReference>
<dbReference type="RefSeq" id="XP_026674327.1">
    <property type="nucleotide sequence ID" value="XM_026818526.1"/>
</dbReference>
<sequence length="262" mass="29131">MIKIAEEIDLENYTLILPSVAVGNVGQLCVDLIISSLNLDKIGSSWNPMFIPICGLDPYRDDDDGSSSLCTTADLYIGTSRNIILFQLRSPYVGNSNSFFDELSRFIRQKKISKTVILTSSYDYERADRPEPAVRYLTTDASLIGNEKLVESLCWTKHTKRQSSSTGSEAAAATTMQRRYIPGGGFASALFEHLESIEIPCTVLFCYCSEGDNVSDALILFKGLNGWLNFTNNDTNVNQANDIKYPPSWEYFFGNPPSAGMY</sequence>
<dbReference type="PIRSF" id="PIRSF010044">
    <property type="entry name" value="UCP010044"/>
    <property type="match status" value="1"/>
</dbReference>
<keyword evidence="5" id="KW-1185">Reference proteome</keyword>
<evidence type="ECO:0000313" key="8">
    <source>
        <dbReference type="RefSeq" id="XP_026674327.1"/>
    </source>
</evidence>